<evidence type="ECO:0000313" key="2">
    <source>
        <dbReference type="Proteomes" id="UP000837932"/>
    </source>
</evidence>
<proteinExistence type="predicted"/>
<organism evidence="1 2">
    <name type="scientific">Emticicia aquatica</name>
    <dbReference type="NCBI Taxonomy" id="1681835"/>
    <lineage>
        <taxon>Bacteria</taxon>
        <taxon>Pseudomonadati</taxon>
        <taxon>Bacteroidota</taxon>
        <taxon>Cytophagia</taxon>
        <taxon>Cytophagales</taxon>
        <taxon>Leadbetterellaceae</taxon>
        <taxon>Emticicia</taxon>
    </lineage>
</organism>
<name>A0ABM9ALY4_9BACT</name>
<accession>A0ABM9ALY4</accession>
<reference evidence="1" key="1">
    <citation type="submission" date="2021-12" db="EMBL/GenBank/DDBJ databases">
        <authorList>
            <person name="Rodrigo-Torres L."/>
            <person name="Arahal R. D."/>
            <person name="Lucena T."/>
        </authorList>
    </citation>
    <scope>NUCLEOTIDE SEQUENCE</scope>
    <source>
        <strain evidence="1">CECT 8858</strain>
    </source>
</reference>
<gene>
    <name evidence="1" type="ORF">EMA8858_00899</name>
</gene>
<protein>
    <recommendedName>
        <fullName evidence="3">Glycosyltransferase family 2 protein</fullName>
    </recommendedName>
</protein>
<dbReference type="EMBL" id="CAKLPY010000001">
    <property type="protein sequence ID" value="CAH0994787.1"/>
    <property type="molecule type" value="Genomic_DNA"/>
</dbReference>
<comment type="caution">
    <text evidence="1">The sequence shown here is derived from an EMBL/GenBank/DDBJ whole genome shotgun (WGS) entry which is preliminary data.</text>
</comment>
<evidence type="ECO:0008006" key="3">
    <source>
        <dbReference type="Google" id="ProtNLM"/>
    </source>
</evidence>
<keyword evidence="2" id="KW-1185">Reference proteome</keyword>
<dbReference type="Proteomes" id="UP000837932">
    <property type="component" value="Unassembled WGS sequence"/>
</dbReference>
<sequence>MLSMIGKHFVLFISFKINTMKVTGFTIIRNARKYDYPVVEAITSILPICDEFVVAVGDSEDGTLDLIKSIDSDKIRIIETLWDDSMRKNGRVLAIETDKALAAVSADSTWAFYIQSDEIVHEKYHQAIKEAMITYQNDLSVEGLLFKYTHFYGSYKYVADSRKWYRNEIRIVRNTQKVVSYKDAQGFRKNDNTKLKVKPIDAYIYHYGWVKPPEKMTAKVRGLSYFWHTDEELDQQQPANQAFDYSGIDSLILFEGTHPKVIQPRINNMSWAFDFDIKQKKYSLKNLILMKIEKLIGWRIGEYKNYIKI</sequence>
<evidence type="ECO:0000313" key="1">
    <source>
        <dbReference type="EMBL" id="CAH0994787.1"/>
    </source>
</evidence>